<keyword evidence="5" id="KW-0804">Transcription</keyword>
<dbReference type="CDD" id="cd00167">
    <property type="entry name" value="SANT"/>
    <property type="match status" value="2"/>
</dbReference>
<comment type="caution">
    <text evidence="10">The sequence shown here is derived from an EMBL/GenBank/DDBJ whole genome shotgun (WGS) entry which is preliminary data.</text>
</comment>
<comment type="subcellular location">
    <subcellularLocation>
        <location evidence="1">Nucleus</location>
    </subcellularLocation>
</comment>
<sequence>MGRHSCCQKQKLRKGLWSPEEDEKLIRHITRHGHGCWSSVPKQAGLQRCGKSCRLRWINYLRPDLKRGTFSPMEEKLIIELHAILGNRWSQIASHLPGRTDNEIKNFWNSCIKKKLKQAGIDPVTHQPIVNNGSAGTDAETKMGSPCNTLAIIPEKAECMVDVDDNFRRSSTSIHRLPNPLFKVDDDDTQDLENNWRSQLRSFLSENNHLLPDAAFILGQTLGEINKTESHKDYLGTRRTNDNCAETFPNVVDNHCLAFKQEYNLADISIPIRYNDVWGDIHDSQVLAAIPRQNTSSPDQTLIINSSDMMNRMPTLLALDSHPADCHGSSQDNCNTGSGQCFSRLFDTLGCFVTKPTPSVSDPNHNMGMRSSDEFISAYGGISDSTSAYGISRLPMNCNCRNAQVCYGSKPSGVSFWTNMMSSASMQSGDYIGEHTMMSSCDLDVIARERFSDAPAVPSVHSNDQMASSMQESTEDGLFGNALLMHAWAAQFTAPDTSRQTMTADTTASLLVKSDHRGTTNNNRDHHEHVRIAQVNRTELGFDAEAKIDTNHIAATLLHTSLSAPLSLDESAWSMEYQNKPSSPDIQQVQAAKTFRQCGSDWTSCRMAGDRMNVEPYCASELPVALPQMSDCDRANANAAVALQQGMPLNLGDNNGLLEARPVGQQESSSSGSVQNNRDNVAHLVEVESGTAADKSNVKSRTSMSPELQSIADMLEQI</sequence>
<reference evidence="10" key="1">
    <citation type="submission" date="2021-08" db="EMBL/GenBank/DDBJ databases">
        <title>WGS assembly of Ceratopteris richardii.</title>
        <authorList>
            <person name="Marchant D.B."/>
            <person name="Chen G."/>
            <person name="Jenkins J."/>
            <person name="Shu S."/>
            <person name="Leebens-Mack J."/>
            <person name="Grimwood J."/>
            <person name="Schmutz J."/>
            <person name="Soltis P."/>
            <person name="Soltis D."/>
            <person name="Chen Z.-H."/>
        </authorList>
    </citation>
    <scope>NUCLEOTIDE SEQUENCE</scope>
    <source>
        <strain evidence="10">Whitten #5841</strain>
        <tissue evidence="10">Leaf</tissue>
    </source>
</reference>
<name>A0A8T2V0P4_CERRI</name>
<evidence type="ECO:0000256" key="5">
    <source>
        <dbReference type="ARBA" id="ARBA00023163"/>
    </source>
</evidence>
<dbReference type="PANTHER" id="PTHR47997:SF75">
    <property type="entry name" value="MYB DOMAIN PROTEIN 55"/>
    <property type="match status" value="1"/>
</dbReference>
<protein>
    <submittedName>
        <fullName evidence="10">Uncharacterized protein</fullName>
    </submittedName>
</protein>
<evidence type="ECO:0000256" key="4">
    <source>
        <dbReference type="ARBA" id="ARBA00023125"/>
    </source>
</evidence>
<dbReference type="Pfam" id="PF00249">
    <property type="entry name" value="Myb_DNA-binding"/>
    <property type="match status" value="2"/>
</dbReference>
<evidence type="ECO:0000259" key="9">
    <source>
        <dbReference type="PROSITE" id="PS51294"/>
    </source>
</evidence>
<dbReference type="Gene3D" id="1.10.10.60">
    <property type="entry name" value="Homeodomain-like"/>
    <property type="match status" value="2"/>
</dbReference>
<proteinExistence type="predicted"/>
<accession>A0A8T2V0P4</accession>
<keyword evidence="3" id="KW-0805">Transcription regulation</keyword>
<dbReference type="GO" id="GO:0000976">
    <property type="term" value="F:transcription cis-regulatory region binding"/>
    <property type="evidence" value="ECO:0007669"/>
    <property type="project" value="UniProtKB-ARBA"/>
</dbReference>
<keyword evidence="11" id="KW-1185">Reference proteome</keyword>
<dbReference type="GO" id="GO:0005634">
    <property type="term" value="C:nucleus"/>
    <property type="evidence" value="ECO:0007669"/>
    <property type="project" value="UniProtKB-SubCell"/>
</dbReference>
<dbReference type="InterPro" id="IPR001005">
    <property type="entry name" value="SANT/Myb"/>
</dbReference>
<dbReference type="InterPro" id="IPR009057">
    <property type="entry name" value="Homeodomain-like_sf"/>
</dbReference>
<dbReference type="FunFam" id="1.10.10.60:FF:000047">
    <property type="entry name" value="Myb transcription factor"/>
    <property type="match status" value="1"/>
</dbReference>
<evidence type="ECO:0000256" key="6">
    <source>
        <dbReference type="ARBA" id="ARBA00023242"/>
    </source>
</evidence>
<dbReference type="InterPro" id="IPR017930">
    <property type="entry name" value="Myb_dom"/>
</dbReference>
<feature type="region of interest" description="Disordered" evidence="7">
    <location>
        <begin position="688"/>
        <end position="718"/>
    </location>
</feature>
<dbReference type="SUPFAM" id="SSF46689">
    <property type="entry name" value="Homeodomain-like"/>
    <property type="match status" value="1"/>
</dbReference>
<dbReference type="FunFam" id="1.10.10.60:FF:000394">
    <property type="entry name" value="MYB transcription factor"/>
    <property type="match status" value="1"/>
</dbReference>
<dbReference type="EMBL" id="CM035408">
    <property type="protein sequence ID" value="KAH7441987.1"/>
    <property type="molecule type" value="Genomic_DNA"/>
</dbReference>
<dbReference type="AlphaFoldDB" id="A0A8T2V0P4"/>
<evidence type="ECO:0000256" key="2">
    <source>
        <dbReference type="ARBA" id="ARBA00022737"/>
    </source>
</evidence>
<dbReference type="PANTHER" id="PTHR47997">
    <property type="entry name" value="MYB DOMAIN PROTEIN 55"/>
    <property type="match status" value="1"/>
</dbReference>
<evidence type="ECO:0000313" key="10">
    <source>
        <dbReference type="EMBL" id="KAH7441987.1"/>
    </source>
</evidence>
<dbReference type="SMART" id="SM00717">
    <property type="entry name" value="SANT"/>
    <property type="match status" value="2"/>
</dbReference>
<keyword evidence="2" id="KW-0677">Repeat</keyword>
<organism evidence="10 11">
    <name type="scientific">Ceratopteris richardii</name>
    <name type="common">Triangle waterfern</name>
    <dbReference type="NCBI Taxonomy" id="49495"/>
    <lineage>
        <taxon>Eukaryota</taxon>
        <taxon>Viridiplantae</taxon>
        <taxon>Streptophyta</taxon>
        <taxon>Embryophyta</taxon>
        <taxon>Tracheophyta</taxon>
        <taxon>Polypodiopsida</taxon>
        <taxon>Polypodiidae</taxon>
        <taxon>Polypodiales</taxon>
        <taxon>Pteridineae</taxon>
        <taxon>Pteridaceae</taxon>
        <taxon>Parkerioideae</taxon>
        <taxon>Ceratopteris</taxon>
    </lineage>
</organism>
<evidence type="ECO:0000256" key="1">
    <source>
        <dbReference type="ARBA" id="ARBA00004123"/>
    </source>
</evidence>
<dbReference type="PROSITE" id="PS51294">
    <property type="entry name" value="HTH_MYB"/>
    <property type="match status" value="2"/>
</dbReference>
<feature type="compositionally biased region" description="Polar residues" evidence="7">
    <location>
        <begin position="699"/>
        <end position="708"/>
    </location>
</feature>
<evidence type="ECO:0000256" key="7">
    <source>
        <dbReference type="SAM" id="MobiDB-lite"/>
    </source>
</evidence>
<evidence type="ECO:0000313" key="11">
    <source>
        <dbReference type="Proteomes" id="UP000825935"/>
    </source>
</evidence>
<feature type="domain" description="Myb-like" evidence="8">
    <location>
        <begin position="62"/>
        <end position="112"/>
    </location>
</feature>
<evidence type="ECO:0000259" key="8">
    <source>
        <dbReference type="PROSITE" id="PS50090"/>
    </source>
</evidence>
<feature type="domain" description="HTH myb-type" evidence="9">
    <location>
        <begin position="62"/>
        <end position="116"/>
    </location>
</feature>
<dbReference type="InterPro" id="IPR051953">
    <property type="entry name" value="Plant_SW-associated_TFs"/>
</dbReference>
<feature type="domain" description="HTH myb-type" evidence="9">
    <location>
        <begin position="9"/>
        <end position="61"/>
    </location>
</feature>
<evidence type="ECO:0000256" key="3">
    <source>
        <dbReference type="ARBA" id="ARBA00023015"/>
    </source>
</evidence>
<keyword evidence="6" id="KW-0539">Nucleus</keyword>
<dbReference type="OrthoDB" id="2143914at2759"/>
<feature type="domain" description="Myb-like" evidence="8">
    <location>
        <begin position="9"/>
        <end position="61"/>
    </location>
</feature>
<dbReference type="PROSITE" id="PS50090">
    <property type="entry name" value="MYB_LIKE"/>
    <property type="match status" value="2"/>
</dbReference>
<dbReference type="Proteomes" id="UP000825935">
    <property type="component" value="Chromosome 3"/>
</dbReference>
<gene>
    <name evidence="10" type="ORF">KP509_03G065400</name>
</gene>
<keyword evidence="4" id="KW-0238">DNA-binding</keyword>